<name>A0A1H7W9C1_9HYPH</name>
<dbReference type="GO" id="GO:0000160">
    <property type="term" value="P:phosphorelay signal transduction system"/>
    <property type="evidence" value="ECO:0007669"/>
    <property type="project" value="InterPro"/>
</dbReference>
<keyword evidence="5" id="KW-1185">Reference proteome</keyword>
<dbReference type="SMART" id="SM00862">
    <property type="entry name" value="Trans_reg_C"/>
    <property type="match status" value="1"/>
</dbReference>
<dbReference type="GO" id="GO:0043531">
    <property type="term" value="F:ADP binding"/>
    <property type="evidence" value="ECO:0007669"/>
    <property type="project" value="InterPro"/>
</dbReference>
<dbReference type="InterPro" id="IPR027417">
    <property type="entry name" value="P-loop_NTPase"/>
</dbReference>
<dbReference type="Pfam" id="PF00931">
    <property type="entry name" value="NB-ARC"/>
    <property type="match status" value="1"/>
</dbReference>
<organism evidence="4 5">
    <name type="scientific">Bosea lupini</name>
    <dbReference type="NCBI Taxonomy" id="1036779"/>
    <lineage>
        <taxon>Bacteria</taxon>
        <taxon>Pseudomonadati</taxon>
        <taxon>Pseudomonadota</taxon>
        <taxon>Alphaproteobacteria</taxon>
        <taxon>Hyphomicrobiales</taxon>
        <taxon>Boseaceae</taxon>
        <taxon>Bosea</taxon>
    </lineage>
</organism>
<dbReference type="Proteomes" id="UP000199664">
    <property type="component" value="Unassembled WGS sequence"/>
</dbReference>
<dbReference type="STRING" id="1036779.SAMN04515666_10874"/>
<reference evidence="5" key="1">
    <citation type="submission" date="2016-10" db="EMBL/GenBank/DDBJ databases">
        <authorList>
            <person name="Varghese N."/>
            <person name="Submissions S."/>
        </authorList>
    </citation>
    <scope>NUCLEOTIDE SEQUENCE [LARGE SCALE GENOMIC DNA]</scope>
    <source>
        <strain evidence="5">LMG 26383,CCUG 61248,R- 45681</strain>
    </source>
</reference>
<dbReference type="PRINTS" id="PR00364">
    <property type="entry name" value="DISEASERSIST"/>
</dbReference>
<dbReference type="InterPro" id="IPR016032">
    <property type="entry name" value="Sig_transdc_resp-reg_C-effctor"/>
</dbReference>
<evidence type="ECO:0000313" key="4">
    <source>
        <dbReference type="EMBL" id="SEM18156.1"/>
    </source>
</evidence>
<dbReference type="Pfam" id="PF25872">
    <property type="entry name" value="HTH_77"/>
    <property type="match status" value="1"/>
</dbReference>
<dbReference type="InterPro" id="IPR036388">
    <property type="entry name" value="WH-like_DNA-bd_sf"/>
</dbReference>
<dbReference type="OrthoDB" id="4473689at2"/>
<dbReference type="GO" id="GO:0006355">
    <property type="term" value="P:regulation of DNA-templated transcription"/>
    <property type="evidence" value="ECO:0007669"/>
    <property type="project" value="InterPro"/>
</dbReference>
<dbReference type="GO" id="GO:0003677">
    <property type="term" value="F:DNA binding"/>
    <property type="evidence" value="ECO:0007669"/>
    <property type="project" value="UniProtKB-UniRule"/>
</dbReference>
<evidence type="ECO:0000259" key="3">
    <source>
        <dbReference type="PROSITE" id="PS51755"/>
    </source>
</evidence>
<accession>A0A1H7W9C1</accession>
<evidence type="ECO:0000256" key="2">
    <source>
        <dbReference type="PROSITE-ProRule" id="PRU01091"/>
    </source>
</evidence>
<feature type="DNA-binding region" description="OmpR/PhoB-type" evidence="2">
    <location>
        <begin position="9"/>
        <end position="107"/>
    </location>
</feature>
<dbReference type="SUPFAM" id="SSF46894">
    <property type="entry name" value="C-terminal effector domain of the bipartite response regulators"/>
    <property type="match status" value="1"/>
</dbReference>
<proteinExistence type="predicted"/>
<dbReference type="SUPFAM" id="SSF52540">
    <property type="entry name" value="P-loop containing nucleoside triphosphate hydrolases"/>
    <property type="match status" value="1"/>
</dbReference>
<evidence type="ECO:0000313" key="5">
    <source>
        <dbReference type="Proteomes" id="UP000199664"/>
    </source>
</evidence>
<dbReference type="EMBL" id="FOAN01000008">
    <property type="protein sequence ID" value="SEM18156.1"/>
    <property type="molecule type" value="Genomic_DNA"/>
</dbReference>
<evidence type="ECO:0000256" key="1">
    <source>
        <dbReference type="ARBA" id="ARBA00023125"/>
    </source>
</evidence>
<gene>
    <name evidence="4" type="ORF">SAMN04515666_10874</name>
</gene>
<dbReference type="AlphaFoldDB" id="A0A1H7W9C1"/>
<dbReference type="Gene3D" id="3.40.50.300">
    <property type="entry name" value="P-loop containing nucleotide triphosphate hydrolases"/>
    <property type="match status" value="1"/>
</dbReference>
<dbReference type="Pfam" id="PF00486">
    <property type="entry name" value="Trans_reg_C"/>
    <property type="match status" value="1"/>
</dbReference>
<dbReference type="PANTHER" id="PTHR47691">
    <property type="entry name" value="REGULATOR-RELATED"/>
    <property type="match status" value="1"/>
</dbReference>
<dbReference type="InterPro" id="IPR058852">
    <property type="entry name" value="HTH_77"/>
</dbReference>
<dbReference type="PANTHER" id="PTHR47691:SF3">
    <property type="entry name" value="HTH-TYPE TRANSCRIPTIONAL REGULATOR RV0890C-RELATED"/>
    <property type="match status" value="1"/>
</dbReference>
<protein>
    <submittedName>
        <fullName evidence="4">Predicted ATPase</fullName>
    </submittedName>
</protein>
<dbReference type="InterPro" id="IPR002182">
    <property type="entry name" value="NB-ARC"/>
</dbReference>
<dbReference type="PROSITE" id="PS51755">
    <property type="entry name" value="OMPR_PHOB"/>
    <property type="match status" value="1"/>
</dbReference>
<feature type="domain" description="OmpR/PhoB-type" evidence="3">
    <location>
        <begin position="9"/>
        <end position="107"/>
    </location>
</feature>
<dbReference type="InterPro" id="IPR001867">
    <property type="entry name" value="OmpR/PhoB-type_DNA-bd"/>
</dbReference>
<dbReference type="RefSeq" id="WP_091839739.1">
    <property type="nucleotide sequence ID" value="NZ_FOAN01000008.1"/>
</dbReference>
<keyword evidence="1 2" id="KW-0238">DNA-binding</keyword>
<dbReference type="CDD" id="cd00383">
    <property type="entry name" value="trans_reg_C"/>
    <property type="match status" value="1"/>
</dbReference>
<sequence>MNGGSDLTNGRRTFGPFILTANERLLTRHGVPIELGARALDLLIVLTSKPNQVLGKRELLARVWPDVTVEEGSLRFHMAGLRKALGDGQDGARYITTLAGQGYCFVAPVHDEGAKVASPLLTTGAQHANLPVRLSRMIGRDRDVETIAAELTQSRFVTILGPGGVGKTTVAVAVAHVLKEAFGGATVFVDLAMLTDANLVATALSSMLGQPVQSQDATSALVSFLGPQRILLVLDTCEHLLDTVASLAAAILDGAPGVHILATSREAIRIEDERVYRMDALACPPDDSELTAETLQHYPATRLFIERATASGAKLDLDDESASLVAAICRKLDGLALAIELAARRIESHGLQQTASLLNESLTRLWLGSRTAPPRHKTLQATLDWSYGLLSEVERSVLCRLAVFVGNFTLDAALDVATSAEIDRASVFNAIDSLVAKSVLAVRPTGAMTRYRLLDTTRAYALDIPLDRAEKAAISRRHAGYYRRWLQQTEEEWRSLTTGAERQPYFAGLNNARLALEWCFGEDGDVPGGIALAAAATPVFLAMSLLPECQRWSQRAIQALDATSGGGLEEMQLQAHLGLSLMYTSGHGEAPRAALERAVWIAAANGDRLSEARLLGPLFFYHFRCGDIRMCMQHARRSVDIAETLGEPGASALSFTLMGICLTVTGEVGAGLEKLDRAIADAPATVDGWSIHFGFDAYRWNRLAHIMALSLGGRTKAMREAVDGAFRDAIAKDHPMSLATTINSTAALLLVGAVEAAESHLNWFVSRAELNSLQPYLDLGRAFRAELAIGRGDLNYGVTELTTQLGRLDAARFRLFTVRLRCALARGLLQSCRAGEALAVIDETLRQIETSGQRSFLPEAMRIKGNILLSEQQDFAEGERCLNAALELSRSQGSGVWELRAATDLAGHWATQHRLGDARHLLRPVVLSFADEEEMPDLKAARELLVSLENRP</sequence>
<dbReference type="Gene3D" id="1.10.10.10">
    <property type="entry name" value="Winged helix-like DNA-binding domain superfamily/Winged helix DNA-binding domain"/>
    <property type="match status" value="1"/>
</dbReference>